<comment type="caution">
    <text evidence="2">The sequence shown here is derived from an EMBL/GenBank/DDBJ whole genome shotgun (WGS) entry which is preliminary data.</text>
</comment>
<evidence type="ECO:0000313" key="2">
    <source>
        <dbReference type="EMBL" id="NDK39034.1"/>
    </source>
</evidence>
<keyword evidence="2" id="KW-0540">Nuclease</keyword>
<dbReference type="InterPro" id="IPR029127">
    <property type="entry name" value="MvaI_BcnI"/>
</dbReference>
<keyword evidence="2" id="KW-0378">Hydrolase</keyword>
<dbReference type="RefSeq" id="WP_162349602.1">
    <property type="nucleotide sequence ID" value="NZ_QOVG01000005.1"/>
</dbReference>
<dbReference type="GO" id="GO:0004519">
    <property type="term" value="F:endonuclease activity"/>
    <property type="evidence" value="ECO:0007669"/>
    <property type="project" value="UniProtKB-KW"/>
</dbReference>
<protein>
    <submittedName>
        <fullName evidence="2">MvaI/BcnI restriction endonuclease family protein</fullName>
    </submittedName>
</protein>
<evidence type="ECO:0000259" key="1">
    <source>
        <dbReference type="Pfam" id="PF15515"/>
    </source>
</evidence>
<reference evidence="2 3" key="1">
    <citation type="submission" date="2018-07" db="EMBL/GenBank/DDBJ databases">
        <title>Whole genome Sequencing of Pseudoxanthomonas gei KCTC 32298 (T).</title>
        <authorList>
            <person name="Kumar S."/>
            <person name="Bansal K."/>
            <person name="Kaur A."/>
            <person name="Patil P."/>
            <person name="Sharma S."/>
            <person name="Patil P.B."/>
        </authorList>
    </citation>
    <scope>NUCLEOTIDE SEQUENCE [LARGE SCALE GENOMIC DNA]</scope>
    <source>
        <strain evidence="2 3">KCTC 32298</strain>
    </source>
</reference>
<dbReference type="Gene3D" id="3.40.210.20">
    <property type="entry name" value="MvaI/BcnI restriction endonuclease, catalytic domain"/>
    <property type="match status" value="1"/>
</dbReference>
<sequence>MTGRENDDQWLSEITLASALAMMQNNGVSEVLYKVLPKNANSKNQVYLGGQDPSQFSKLPTGEMTAHLSVSEKSGSHEAVFQAALDFYWLTDEGQLAPAPHAKMIFYPQYPEVRFSGFLKGCKHAPSTFWAKEKRGTEPGRILLLGLGNEKKVIGLTLPPEAPATKEILATGPHARYEVFGILPMAGEEEVEDGFVELMRHLCRIHDMGFVSSRRLDPSGALVPCTSSNCNGNTLEALLGIRSNGYSLPDFMGWEIKARQLKSVDNPSSTVVTLFTPEPTTGIYAEDGIEAFIRRFGYPDRRGRDDRLNFGGIHKGGQPAHHLTGLRLILDGYDPSAPKEYLSTGAILLMDATDTVAAGWSFAKLMSHWKEKHAQAAYVPCQQLLIPARQYRYGRKILLGEGAEFGLLLKAFYEGRVYYDPGIKLEGESTPKPKWKKRSQFRVASVDLPTLYEKSRIVDACDISKASW</sequence>
<accession>A0ABX0ABS8</accession>
<keyword evidence="3" id="KW-1185">Reference proteome</keyword>
<proteinExistence type="predicted"/>
<dbReference type="Pfam" id="PF15515">
    <property type="entry name" value="MvaI_BcnI"/>
    <property type="match status" value="1"/>
</dbReference>
<organism evidence="2 3">
    <name type="scientific">Pseudoxanthomonas gei</name>
    <dbReference type="NCBI Taxonomy" id="1383030"/>
    <lineage>
        <taxon>Bacteria</taxon>
        <taxon>Pseudomonadati</taxon>
        <taxon>Pseudomonadota</taxon>
        <taxon>Gammaproteobacteria</taxon>
        <taxon>Lysobacterales</taxon>
        <taxon>Lysobacteraceae</taxon>
        <taxon>Pseudoxanthomonas</taxon>
    </lineage>
</organism>
<keyword evidence="2" id="KW-0255">Endonuclease</keyword>
<gene>
    <name evidence="2" type="ORF">DT603_09295</name>
</gene>
<evidence type="ECO:0000313" key="3">
    <source>
        <dbReference type="Proteomes" id="UP001429354"/>
    </source>
</evidence>
<feature type="domain" description="MvaI/BcnI restriction endonuclease" evidence="1">
    <location>
        <begin position="201"/>
        <end position="452"/>
    </location>
</feature>
<dbReference type="EMBL" id="QOVG01000005">
    <property type="protein sequence ID" value="NDK39034.1"/>
    <property type="molecule type" value="Genomic_DNA"/>
</dbReference>
<name>A0ABX0ABS8_9GAMM</name>
<dbReference type="InterPro" id="IPR043004">
    <property type="entry name" value="MvaI_BcnI_cat"/>
</dbReference>
<dbReference type="Proteomes" id="UP001429354">
    <property type="component" value="Unassembled WGS sequence"/>
</dbReference>